<reference evidence="2 3" key="1">
    <citation type="submission" date="2024-11" db="EMBL/GenBank/DDBJ databases">
        <title>A near-complete genome assembly of Cinchona calisaya.</title>
        <authorList>
            <person name="Lian D.C."/>
            <person name="Zhao X.W."/>
            <person name="Wei L."/>
        </authorList>
    </citation>
    <scope>NUCLEOTIDE SEQUENCE [LARGE SCALE GENOMIC DNA]</scope>
    <source>
        <tissue evidence="2">Nenye</tissue>
    </source>
</reference>
<dbReference type="AlphaFoldDB" id="A0ABD2ZFF4"/>
<gene>
    <name evidence="2" type="ORF">ACH5RR_023947</name>
</gene>
<dbReference type="Proteomes" id="UP001630127">
    <property type="component" value="Unassembled WGS sequence"/>
</dbReference>
<organism evidence="2 3">
    <name type="scientific">Cinchona calisaya</name>
    <dbReference type="NCBI Taxonomy" id="153742"/>
    <lineage>
        <taxon>Eukaryota</taxon>
        <taxon>Viridiplantae</taxon>
        <taxon>Streptophyta</taxon>
        <taxon>Embryophyta</taxon>
        <taxon>Tracheophyta</taxon>
        <taxon>Spermatophyta</taxon>
        <taxon>Magnoliopsida</taxon>
        <taxon>eudicotyledons</taxon>
        <taxon>Gunneridae</taxon>
        <taxon>Pentapetalae</taxon>
        <taxon>asterids</taxon>
        <taxon>lamiids</taxon>
        <taxon>Gentianales</taxon>
        <taxon>Rubiaceae</taxon>
        <taxon>Cinchonoideae</taxon>
        <taxon>Cinchoneae</taxon>
        <taxon>Cinchona</taxon>
    </lineage>
</organism>
<comment type="caution">
    <text evidence="2">The sequence shown here is derived from an EMBL/GenBank/DDBJ whole genome shotgun (WGS) entry which is preliminary data.</text>
</comment>
<evidence type="ECO:0000313" key="2">
    <source>
        <dbReference type="EMBL" id="KAL3517045.1"/>
    </source>
</evidence>
<protein>
    <submittedName>
        <fullName evidence="2">Uncharacterized protein</fullName>
    </submittedName>
</protein>
<name>A0ABD2ZFF4_9GENT</name>
<dbReference type="EMBL" id="JBJUIK010000010">
    <property type="protein sequence ID" value="KAL3517045.1"/>
    <property type="molecule type" value="Genomic_DNA"/>
</dbReference>
<accession>A0ABD2ZFF4</accession>
<sequence>MMGSNVNQWLAANFRSGKKKKKKNSSSNVEVRQHAIAHSSSGKAAKLKKDSSEIGSGEFVTLVWTWISYVLQ</sequence>
<proteinExistence type="predicted"/>
<keyword evidence="3" id="KW-1185">Reference proteome</keyword>
<feature type="region of interest" description="Disordered" evidence="1">
    <location>
        <begin position="13"/>
        <end position="52"/>
    </location>
</feature>
<evidence type="ECO:0000313" key="3">
    <source>
        <dbReference type="Proteomes" id="UP001630127"/>
    </source>
</evidence>
<evidence type="ECO:0000256" key="1">
    <source>
        <dbReference type="SAM" id="MobiDB-lite"/>
    </source>
</evidence>